<protein>
    <submittedName>
        <fullName evidence="4">Poly(A) RNA polymerase cid14</fullName>
    </submittedName>
</protein>
<evidence type="ECO:0000313" key="4">
    <source>
        <dbReference type="EMBL" id="GFP95118.1"/>
    </source>
</evidence>
<name>A0A830CDK5_9LAMI</name>
<evidence type="ECO:0000313" key="5">
    <source>
        <dbReference type="Proteomes" id="UP000653305"/>
    </source>
</evidence>
<evidence type="ECO:0000259" key="3">
    <source>
        <dbReference type="Pfam" id="PF26180"/>
    </source>
</evidence>
<dbReference type="InterPro" id="IPR043519">
    <property type="entry name" value="NT_sf"/>
</dbReference>
<dbReference type="FunFam" id="3.30.460.10:FF:000046">
    <property type="entry name" value="PAP/OAS1 substrate-binding domain superfamily"/>
    <property type="match status" value="1"/>
</dbReference>
<dbReference type="PANTHER" id="PTHR45979">
    <property type="entry name" value="PAP/OAS1 SUBSTRATE-BINDING DOMAIN SUPERFAMILY"/>
    <property type="match status" value="1"/>
</dbReference>
<feature type="compositionally biased region" description="Low complexity" evidence="1">
    <location>
        <begin position="1002"/>
        <end position="1011"/>
    </location>
</feature>
<feature type="region of interest" description="Disordered" evidence="1">
    <location>
        <begin position="638"/>
        <end position="739"/>
    </location>
</feature>
<dbReference type="InterPro" id="IPR054708">
    <property type="entry name" value="MTPAP-like_central"/>
</dbReference>
<feature type="domain" description="PAP/OAS1 substrate-binding-related" evidence="3">
    <location>
        <begin position="175"/>
        <end position="231"/>
    </location>
</feature>
<feature type="compositionally biased region" description="Polar residues" evidence="1">
    <location>
        <begin position="693"/>
        <end position="706"/>
    </location>
</feature>
<feature type="compositionally biased region" description="Basic and acidic residues" evidence="1">
    <location>
        <begin position="1012"/>
        <end position="1022"/>
    </location>
</feature>
<dbReference type="AlphaFoldDB" id="A0A830CDK5"/>
<feature type="region of interest" description="Disordered" evidence="1">
    <location>
        <begin position="986"/>
        <end position="1108"/>
    </location>
</feature>
<reference evidence="4" key="1">
    <citation type="submission" date="2020-07" db="EMBL/GenBank/DDBJ databases">
        <title>Ethylene signaling mediates host invasion by parasitic plants.</title>
        <authorList>
            <person name="Yoshida S."/>
        </authorList>
    </citation>
    <scope>NUCLEOTIDE SEQUENCE</scope>
    <source>
        <strain evidence="4">Okayama</strain>
    </source>
</reference>
<dbReference type="OrthoDB" id="273917at2759"/>
<feature type="compositionally biased region" description="Polar residues" evidence="1">
    <location>
        <begin position="1073"/>
        <end position="1108"/>
    </location>
</feature>
<feature type="compositionally biased region" description="Basic and acidic residues" evidence="1">
    <location>
        <begin position="673"/>
        <end position="692"/>
    </location>
</feature>
<feature type="compositionally biased region" description="Low complexity" evidence="1">
    <location>
        <begin position="359"/>
        <end position="378"/>
    </location>
</feature>
<feature type="domain" description="Poly(A) RNA polymerase mitochondrial-like central palm" evidence="2">
    <location>
        <begin position="42"/>
        <end position="162"/>
    </location>
</feature>
<feature type="domain" description="PAP/OAS1 substrate-binding-related" evidence="3">
    <location>
        <begin position="232"/>
        <end position="327"/>
    </location>
</feature>
<dbReference type="InterPro" id="IPR058921">
    <property type="entry name" value="PAP/OAS1-rel"/>
</dbReference>
<dbReference type="Gene3D" id="3.30.460.10">
    <property type="entry name" value="Beta Polymerase, domain 2"/>
    <property type="match status" value="1"/>
</dbReference>
<sequence length="1219" mass="136491">MGENEGWAEPGGPLPNGLLPGAGPVMQALDTERWSRAEERTAELIACIQPNQLSEERRNAVAEYVQRLIMKCFPCQVCTFGSVPLKTYLPDGDIDLTAFSHELNLKENWANQVRDMLQNEEKNDNAEFHVKEVQYIQAEVKIIKCLVENIVVDISFNQVGGLCTLCFLDEVDHLINQNHLFKRSIILIKAWCYYESRILGAHHGLISTYALETLVLYIFHVFNNSFHGPLEDSGELLLSKLFLEACSSVYAVFPGGQENNGQSFVSKHFNVIDPLRVNNNLGRSVSKGNFFRIRSAFAFGAKRLARLLDCPEENLNFEVNQFFMNTWERHGSGHRPDAPGVDSWRMRLSTPDSPHEFGNSSNNTLSGNNVNQNQNSSSHDMEDKAIRGHGKISAYNTKSSISQNLNSLRVADQIGRDNASDWVLVNDEGQKANHVVNDIHGRFLARTSSSPELTDAYVDFPSQARRNRKAEAVNAHVPSKQSLDSHVDVSSEEFSSTSGAMHQEEQDLVNMMASASLQGFNGQVHVPFNLNSAHLPFSIPPSFLASMGYTQRNHPGFVHSNNIPMIDPSFSNLQFPPNLVSPHLSHYFPSVGLNSPSEASFEQGNENFGSEEFDNDFWQEHDASYNPENEKFNTLQSDEKPRASFPGQKYIPPHRLNSSDSAMRVHQKHTREKHVSVQDDRSSEIYAEERSVSSRFSSATHSNSLKSRASSESSWDGSSAKTPKSTKDKRGKKIIPADANYGKGKIMSEHVPDQTENEDTVTLERNSGPAHNMSSGFEVAQPSGSDSMMSFAPMLIGPGSRQRMNDNSGMIAFYPTGPPIPFLTMLPVYNVSPETTGTSEETLENSDSGHNFSPEGYDHLEDLNPSNSLRGTNTIEASEKKKPDILYSDFASHWQNLQFGRFCQNPRNGPLLYPSPVMVPPAYLQGGRFPYDNPGRSFSTNANVFPQLMTSYGHRVVPVAPHQSVPSRPNIYQGFVDEMPRYRSGTGLYLPNHASIRERQSSGNRRGNYNYDRNDSYGDKEGNWNTNPKSRGGARNHSRNQTDKSKSRADHLASSENRADRSWNTYRHEPLPYQSQNGQSSTGFNQNGPQSMAYNMYPGTNPNGVSNGPSSVPPLMMVYPYDHNAMYGSHNEQLEFGSLGPVDFPGVDEHLQLNEGTRASRVYQDHRRHGGSENHSSPDQPSSPHYQRNTISREDEDVPHFKSFTLWRNSDVEWQIQFL</sequence>
<feature type="compositionally biased region" description="Polar residues" evidence="1">
    <location>
        <begin position="1173"/>
        <end position="1190"/>
    </location>
</feature>
<keyword evidence="5" id="KW-1185">Reference proteome</keyword>
<accession>A0A830CDK5</accession>
<dbReference type="CDD" id="cd05402">
    <property type="entry name" value="NT_PAP_TUTase"/>
    <property type="match status" value="1"/>
</dbReference>
<evidence type="ECO:0000256" key="1">
    <source>
        <dbReference type="SAM" id="MobiDB-lite"/>
    </source>
</evidence>
<dbReference type="EMBL" id="BMAC01000375">
    <property type="protein sequence ID" value="GFP95118.1"/>
    <property type="molecule type" value="Genomic_DNA"/>
</dbReference>
<dbReference type="Gene3D" id="1.10.1410.10">
    <property type="match status" value="1"/>
</dbReference>
<dbReference type="Pfam" id="PF26180">
    <property type="entry name" value="PAP-OAS1"/>
    <property type="match status" value="2"/>
</dbReference>
<feature type="compositionally biased region" description="Basic and acidic residues" evidence="1">
    <location>
        <begin position="1040"/>
        <end position="1070"/>
    </location>
</feature>
<organism evidence="4 5">
    <name type="scientific">Phtheirospermum japonicum</name>
    <dbReference type="NCBI Taxonomy" id="374723"/>
    <lineage>
        <taxon>Eukaryota</taxon>
        <taxon>Viridiplantae</taxon>
        <taxon>Streptophyta</taxon>
        <taxon>Embryophyta</taxon>
        <taxon>Tracheophyta</taxon>
        <taxon>Spermatophyta</taxon>
        <taxon>Magnoliopsida</taxon>
        <taxon>eudicotyledons</taxon>
        <taxon>Gunneridae</taxon>
        <taxon>Pentapetalae</taxon>
        <taxon>asterids</taxon>
        <taxon>lamiids</taxon>
        <taxon>Lamiales</taxon>
        <taxon>Orobanchaceae</taxon>
        <taxon>Orobanchaceae incertae sedis</taxon>
        <taxon>Phtheirospermum</taxon>
    </lineage>
</organism>
<evidence type="ECO:0000259" key="2">
    <source>
        <dbReference type="Pfam" id="PF22600"/>
    </source>
</evidence>
<dbReference type="InterPro" id="IPR058920">
    <property type="entry name" value="PAP-OAS1-bd-rel"/>
</dbReference>
<feature type="compositionally biased region" description="Low complexity" evidence="1">
    <location>
        <begin position="707"/>
        <end position="719"/>
    </location>
</feature>
<gene>
    <name evidence="4" type="ORF">PHJA_001656200</name>
</gene>
<dbReference type="Proteomes" id="UP000653305">
    <property type="component" value="Unassembled WGS sequence"/>
</dbReference>
<proteinExistence type="predicted"/>
<feature type="region of interest" description="Disordered" evidence="1">
    <location>
        <begin position="351"/>
        <end position="382"/>
    </location>
</feature>
<dbReference type="Pfam" id="PF22600">
    <property type="entry name" value="MTPAP-like_central"/>
    <property type="match status" value="1"/>
</dbReference>
<comment type="caution">
    <text evidence="4">The sequence shown here is derived from an EMBL/GenBank/DDBJ whole genome shotgun (WGS) entry which is preliminary data.</text>
</comment>
<dbReference type="SUPFAM" id="SSF81631">
    <property type="entry name" value="PAP/OAS1 substrate-binding domain"/>
    <property type="match status" value="1"/>
</dbReference>
<feature type="region of interest" description="Disordered" evidence="1">
    <location>
        <begin position="1"/>
        <end position="21"/>
    </location>
</feature>
<dbReference type="SUPFAM" id="SSF81301">
    <property type="entry name" value="Nucleotidyltransferase"/>
    <property type="match status" value="1"/>
</dbReference>
<feature type="region of interest" description="Disordered" evidence="1">
    <location>
        <begin position="1164"/>
        <end position="1195"/>
    </location>
</feature>
<dbReference type="PANTHER" id="PTHR45979:SF30">
    <property type="entry name" value="NUCLEOTIDYLTRANSFERASE"/>
    <property type="match status" value="1"/>
</dbReference>